<organism evidence="1 2">
    <name type="scientific">Sphenostylis stenocarpa</name>
    <dbReference type="NCBI Taxonomy" id="92480"/>
    <lineage>
        <taxon>Eukaryota</taxon>
        <taxon>Viridiplantae</taxon>
        <taxon>Streptophyta</taxon>
        <taxon>Embryophyta</taxon>
        <taxon>Tracheophyta</taxon>
        <taxon>Spermatophyta</taxon>
        <taxon>Magnoliopsida</taxon>
        <taxon>eudicotyledons</taxon>
        <taxon>Gunneridae</taxon>
        <taxon>Pentapetalae</taxon>
        <taxon>rosids</taxon>
        <taxon>fabids</taxon>
        <taxon>Fabales</taxon>
        <taxon>Fabaceae</taxon>
        <taxon>Papilionoideae</taxon>
        <taxon>50 kb inversion clade</taxon>
        <taxon>NPAAA clade</taxon>
        <taxon>indigoferoid/millettioid clade</taxon>
        <taxon>Phaseoleae</taxon>
        <taxon>Sphenostylis</taxon>
    </lineage>
</organism>
<keyword evidence="2" id="KW-1185">Reference proteome</keyword>
<dbReference type="Gramene" id="rna-AYBTSS11_LOCUS25918">
    <property type="protein sequence ID" value="CAJ1973851.1"/>
    <property type="gene ID" value="gene-AYBTSS11_LOCUS25918"/>
</dbReference>
<sequence length="75" mass="8421">MRDDTMYSLLSSQHLPRAFIDRIGTFTNMNRWNLANGGCARVGGCETTEMIGKKEKEIEASRKCCKTFQTMGGLL</sequence>
<name>A0AA86VQ85_9FABA</name>
<proteinExistence type="predicted"/>
<protein>
    <submittedName>
        <fullName evidence="1">Uncharacterized protein</fullName>
    </submittedName>
</protein>
<accession>A0AA86VQ85</accession>
<evidence type="ECO:0000313" key="1">
    <source>
        <dbReference type="EMBL" id="CAJ1973851.1"/>
    </source>
</evidence>
<reference evidence="1" key="1">
    <citation type="submission" date="2023-10" db="EMBL/GenBank/DDBJ databases">
        <authorList>
            <person name="Domelevo Entfellner J.-B."/>
        </authorList>
    </citation>
    <scope>NUCLEOTIDE SEQUENCE</scope>
</reference>
<dbReference type="Proteomes" id="UP001189624">
    <property type="component" value="Chromosome 9"/>
</dbReference>
<dbReference type="EMBL" id="OY731406">
    <property type="protein sequence ID" value="CAJ1973851.1"/>
    <property type="molecule type" value="Genomic_DNA"/>
</dbReference>
<gene>
    <name evidence="1" type="ORF">AYBTSS11_LOCUS25918</name>
</gene>
<evidence type="ECO:0000313" key="2">
    <source>
        <dbReference type="Proteomes" id="UP001189624"/>
    </source>
</evidence>
<dbReference type="AlphaFoldDB" id="A0AA86VQ85"/>